<dbReference type="InterPro" id="IPR013083">
    <property type="entry name" value="Znf_RING/FYVE/PHD"/>
</dbReference>
<evidence type="ECO:0000256" key="1">
    <source>
        <dbReference type="SAM" id="MobiDB-lite"/>
    </source>
</evidence>
<keyword evidence="3" id="KW-1185">Reference proteome</keyword>
<dbReference type="SUPFAM" id="SSF57850">
    <property type="entry name" value="RING/U-box"/>
    <property type="match status" value="1"/>
</dbReference>
<name>A0A7R7XQX0_9EURO</name>
<dbReference type="AlphaFoldDB" id="A0A7R7XQX0"/>
<proteinExistence type="predicted"/>
<dbReference type="Proteomes" id="UP000654913">
    <property type="component" value="Chromosome 5"/>
</dbReference>
<dbReference type="GeneID" id="64975990"/>
<dbReference type="Gene3D" id="3.30.40.10">
    <property type="entry name" value="Zinc/RING finger domain, C3HC4 (zinc finger)"/>
    <property type="match status" value="1"/>
</dbReference>
<evidence type="ECO:0000313" key="2">
    <source>
        <dbReference type="EMBL" id="BCS25985.1"/>
    </source>
</evidence>
<reference evidence="2" key="1">
    <citation type="submission" date="2021-01" db="EMBL/GenBank/DDBJ databases">
        <authorList>
            <consortium name="Aspergillus puulaauensis MK2 genome sequencing consortium"/>
            <person name="Kazuki M."/>
            <person name="Futagami T."/>
        </authorList>
    </citation>
    <scope>NUCLEOTIDE SEQUENCE</scope>
    <source>
        <strain evidence="2">MK2</strain>
    </source>
</reference>
<dbReference type="GO" id="GO:0061630">
    <property type="term" value="F:ubiquitin protein ligase activity"/>
    <property type="evidence" value="ECO:0007669"/>
    <property type="project" value="InterPro"/>
</dbReference>
<dbReference type="KEGG" id="apuu:APUU_50696S"/>
<dbReference type="EMBL" id="AP024447">
    <property type="protein sequence ID" value="BCS25985.1"/>
    <property type="molecule type" value="Genomic_DNA"/>
</dbReference>
<feature type="region of interest" description="Disordered" evidence="1">
    <location>
        <begin position="172"/>
        <end position="209"/>
    </location>
</feature>
<feature type="compositionally biased region" description="Polar residues" evidence="1">
    <location>
        <begin position="225"/>
        <end position="242"/>
    </location>
</feature>
<feature type="compositionally biased region" description="Low complexity" evidence="1">
    <location>
        <begin position="116"/>
        <end position="141"/>
    </location>
</feature>
<dbReference type="OrthoDB" id="8062037at2759"/>
<accession>A0A7R7XQX0</accession>
<organism evidence="2 3">
    <name type="scientific">Aspergillus puulaauensis</name>
    <dbReference type="NCBI Taxonomy" id="1220207"/>
    <lineage>
        <taxon>Eukaryota</taxon>
        <taxon>Fungi</taxon>
        <taxon>Dikarya</taxon>
        <taxon>Ascomycota</taxon>
        <taxon>Pezizomycotina</taxon>
        <taxon>Eurotiomycetes</taxon>
        <taxon>Eurotiomycetidae</taxon>
        <taxon>Eurotiales</taxon>
        <taxon>Aspergillaceae</taxon>
        <taxon>Aspergillus</taxon>
    </lineage>
</organism>
<evidence type="ECO:0000313" key="3">
    <source>
        <dbReference type="Proteomes" id="UP000654913"/>
    </source>
</evidence>
<feature type="region of interest" description="Disordered" evidence="1">
    <location>
        <begin position="113"/>
        <end position="146"/>
    </location>
</feature>
<sequence length="418" mass="45880">MPSQYYSHPLPPPLPHLSDIIKLKPEGDHRCLGFAYTQGRRCLNHTNARDRKTAVSLLYKGTRDLHQGHHIDDLLEDLAPLVLCRRWHQNQAAEFVETWQRRVHRFERSYNTPALAAPSQSPRTTTSTSTSASASARRSSSGQQEFGVEHLERRLHDMRVGFELSYNTLAPVVSSQPPRTTTSTSTSTSASSRRSSSGQQEPGVEHLERRLHDMRVELERLRASVSRTQPTVQNLSSTSNGQARAPSASVRPADVAGASDGSARSRRTSSTRSSDSTVSSPVTLSSVPISPASTSLTSPLDGTPRHVRRTAGITLPSSRAGDATRRPIEGECGICLNLLRRTRSRAGSSSGDEVVGVDTAEDTDSGYEEESEEETGADEGLTWCRAQCGVNYHAECIGQWLQESRHRNCPTCRSGWIE</sequence>
<dbReference type="PANTHER" id="PTHR21540:SF0">
    <property type="entry name" value="PHD FAMILY PROTEIN"/>
    <property type="match status" value="1"/>
</dbReference>
<feature type="region of interest" description="Disordered" evidence="1">
    <location>
        <begin position="346"/>
        <end position="378"/>
    </location>
</feature>
<feature type="compositionally biased region" description="Low complexity" evidence="1">
    <location>
        <begin position="270"/>
        <end position="291"/>
    </location>
</feature>
<feature type="region of interest" description="Disordered" evidence="1">
    <location>
        <begin position="222"/>
        <end position="324"/>
    </location>
</feature>
<dbReference type="RefSeq" id="XP_041558179.1">
    <property type="nucleotide sequence ID" value="XM_041705722.1"/>
</dbReference>
<feature type="compositionally biased region" description="Low complexity" evidence="1">
    <location>
        <begin position="252"/>
        <end position="263"/>
    </location>
</feature>
<feature type="compositionally biased region" description="Acidic residues" evidence="1">
    <location>
        <begin position="359"/>
        <end position="377"/>
    </location>
</feature>
<dbReference type="PANTHER" id="PTHR21540">
    <property type="entry name" value="RING FINGER AND SWIM DOMAIN-CONTAINING PROTEIN 2"/>
    <property type="match status" value="1"/>
</dbReference>
<dbReference type="InterPro" id="IPR039903">
    <property type="entry name" value="Zswim2"/>
</dbReference>
<evidence type="ECO:0008006" key="4">
    <source>
        <dbReference type="Google" id="ProtNLM"/>
    </source>
</evidence>
<reference evidence="2" key="2">
    <citation type="submission" date="2021-02" db="EMBL/GenBank/DDBJ databases">
        <title>Aspergillus puulaauensis MK2 genome sequence.</title>
        <authorList>
            <person name="Futagami T."/>
            <person name="Mori K."/>
            <person name="Kadooka C."/>
            <person name="Tanaka T."/>
        </authorList>
    </citation>
    <scope>NUCLEOTIDE SEQUENCE</scope>
    <source>
        <strain evidence="2">MK2</strain>
    </source>
</reference>
<gene>
    <name evidence="2" type="ORF">APUU_50696S</name>
</gene>
<feature type="compositionally biased region" description="Low complexity" evidence="1">
    <location>
        <begin position="174"/>
        <end position="197"/>
    </location>
</feature>
<protein>
    <recommendedName>
        <fullName evidence="4">RING-type domain-containing protein</fullName>
    </recommendedName>
</protein>